<organism evidence="1 2">
    <name type="scientific">Helianthus annuus</name>
    <name type="common">Common sunflower</name>
    <dbReference type="NCBI Taxonomy" id="4232"/>
    <lineage>
        <taxon>Eukaryota</taxon>
        <taxon>Viridiplantae</taxon>
        <taxon>Streptophyta</taxon>
        <taxon>Embryophyta</taxon>
        <taxon>Tracheophyta</taxon>
        <taxon>Spermatophyta</taxon>
        <taxon>Magnoliopsida</taxon>
        <taxon>eudicotyledons</taxon>
        <taxon>Gunneridae</taxon>
        <taxon>Pentapetalae</taxon>
        <taxon>asterids</taxon>
        <taxon>campanulids</taxon>
        <taxon>Asterales</taxon>
        <taxon>Asteraceae</taxon>
        <taxon>Asteroideae</taxon>
        <taxon>Heliantheae alliance</taxon>
        <taxon>Heliantheae</taxon>
        <taxon>Helianthus</taxon>
    </lineage>
</organism>
<proteinExistence type="predicted"/>
<dbReference type="AlphaFoldDB" id="A0A9K3I4Q2"/>
<reference evidence="1" key="2">
    <citation type="submission" date="2020-06" db="EMBL/GenBank/DDBJ databases">
        <title>Helianthus annuus Genome sequencing and assembly Release 2.</title>
        <authorList>
            <person name="Gouzy J."/>
            <person name="Langlade N."/>
            <person name="Munos S."/>
        </authorList>
    </citation>
    <scope>NUCLEOTIDE SEQUENCE</scope>
    <source>
        <tissue evidence="1">Leaves</tissue>
    </source>
</reference>
<reference evidence="1" key="1">
    <citation type="journal article" date="2017" name="Nature">
        <title>The sunflower genome provides insights into oil metabolism, flowering and Asterid evolution.</title>
        <authorList>
            <person name="Badouin H."/>
            <person name="Gouzy J."/>
            <person name="Grassa C.J."/>
            <person name="Murat F."/>
            <person name="Staton S.E."/>
            <person name="Cottret L."/>
            <person name="Lelandais-Briere C."/>
            <person name="Owens G.L."/>
            <person name="Carrere S."/>
            <person name="Mayjonade B."/>
            <person name="Legrand L."/>
            <person name="Gill N."/>
            <person name="Kane N.C."/>
            <person name="Bowers J.E."/>
            <person name="Hubner S."/>
            <person name="Bellec A."/>
            <person name="Berard A."/>
            <person name="Berges H."/>
            <person name="Blanchet N."/>
            <person name="Boniface M.C."/>
            <person name="Brunel D."/>
            <person name="Catrice O."/>
            <person name="Chaidir N."/>
            <person name="Claudel C."/>
            <person name="Donnadieu C."/>
            <person name="Faraut T."/>
            <person name="Fievet G."/>
            <person name="Helmstetter N."/>
            <person name="King M."/>
            <person name="Knapp S.J."/>
            <person name="Lai Z."/>
            <person name="Le Paslier M.C."/>
            <person name="Lippi Y."/>
            <person name="Lorenzon L."/>
            <person name="Mandel J.R."/>
            <person name="Marage G."/>
            <person name="Marchand G."/>
            <person name="Marquand E."/>
            <person name="Bret-Mestries E."/>
            <person name="Morien E."/>
            <person name="Nambeesan S."/>
            <person name="Nguyen T."/>
            <person name="Pegot-Espagnet P."/>
            <person name="Pouilly N."/>
            <person name="Raftis F."/>
            <person name="Sallet E."/>
            <person name="Schiex T."/>
            <person name="Thomas J."/>
            <person name="Vandecasteele C."/>
            <person name="Vares D."/>
            <person name="Vear F."/>
            <person name="Vautrin S."/>
            <person name="Crespi M."/>
            <person name="Mangin B."/>
            <person name="Burke J.M."/>
            <person name="Salse J."/>
            <person name="Munos S."/>
            <person name="Vincourt P."/>
            <person name="Rieseberg L.H."/>
            <person name="Langlade N.B."/>
        </authorList>
    </citation>
    <scope>NUCLEOTIDE SEQUENCE</scope>
    <source>
        <tissue evidence="1">Leaves</tissue>
    </source>
</reference>
<gene>
    <name evidence="1" type="ORF">HanXRQr2_Chr09g0379031</name>
</gene>
<name>A0A9K3I4Q2_HELAN</name>
<dbReference type="Gramene" id="mRNA:HanXRQr2_Chr09g0379031">
    <property type="protein sequence ID" value="CDS:HanXRQr2_Chr09g0379031.1"/>
    <property type="gene ID" value="HanXRQr2_Chr09g0379031"/>
</dbReference>
<dbReference type="Proteomes" id="UP000215914">
    <property type="component" value="Unassembled WGS sequence"/>
</dbReference>
<comment type="caution">
    <text evidence="1">The sequence shown here is derived from an EMBL/GenBank/DDBJ whole genome shotgun (WGS) entry which is preliminary data.</text>
</comment>
<evidence type="ECO:0000313" key="1">
    <source>
        <dbReference type="EMBL" id="KAF5790092.1"/>
    </source>
</evidence>
<protein>
    <submittedName>
        <fullName evidence="1">Uncharacterized protein</fullName>
    </submittedName>
</protein>
<dbReference type="EMBL" id="MNCJ02000324">
    <property type="protein sequence ID" value="KAF5790092.1"/>
    <property type="molecule type" value="Genomic_DNA"/>
</dbReference>
<accession>A0A9K3I4Q2</accession>
<keyword evidence="2" id="KW-1185">Reference proteome</keyword>
<evidence type="ECO:0000313" key="2">
    <source>
        <dbReference type="Proteomes" id="UP000215914"/>
    </source>
</evidence>
<sequence>MAIKGIVGWGSDIAFWLHIWVGDEPHAKTFPTLYALELQNGGSVLDRRMTGANSTSWRWCWKQPISSAAEVTNLASRMLLLLFLS</sequence>